<keyword evidence="1" id="KW-0732">Signal</keyword>
<dbReference type="InterPro" id="IPR036761">
    <property type="entry name" value="TTHA0802/YceI-like_sf"/>
</dbReference>
<dbReference type="Pfam" id="PF04264">
    <property type="entry name" value="YceI"/>
    <property type="match status" value="1"/>
</dbReference>
<sequence>MKKSLLSFAIIALISFTSCKKESTEDATKTDEASESSASGSYTVDAASSVINWVGSKPAGKHTGTISLADGSFDVTDGNVTGGNFTIAMNSITVTDLEGEDKMNLETHLKGTGDKESEDHFFNVTKYPTGNFKMLSAEPESGAYFVKGILTLKGISKEVNFSAEIIMTDTEIKLTSDPFKINRTTWNVNYASKSLFDNLKDKFIDDDIELVVKVIAKK</sequence>
<evidence type="ECO:0000256" key="1">
    <source>
        <dbReference type="SAM" id="SignalP"/>
    </source>
</evidence>
<dbReference type="PANTHER" id="PTHR34406:SF1">
    <property type="entry name" value="PROTEIN YCEI"/>
    <property type="match status" value="1"/>
</dbReference>
<protein>
    <submittedName>
        <fullName evidence="3">YceI family protein</fullName>
    </submittedName>
</protein>
<keyword evidence="4" id="KW-1185">Reference proteome</keyword>
<dbReference type="AlphaFoldDB" id="A0A365P2Q1"/>
<evidence type="ECO:0000313" key="4">
    <source>
        <dbReference type="Proteomes" id="UP000253319"/>
    </source>
</evidence>
<organism evidence="3 4">
    <name type="scientific">Flavobacterium tibetense</name>
    <dbReference type="NCBI Taxonomy" id="2233533"/>
    <lineage>
        <taxon>Bacteria</taxon>
        <taxon>Pseudomonadati</taxon>
        <taxon>Bacteroidota</taxon>
        <taxon>Flavobacteriia</taxon>
        <taxon>Flavobacteriales</taxon>
        <taxon>Flavobacteriaceae</taxon>
        <taxon>Flavobacterium</taxon>
    </lineage>
</organism>
<evidence type="ECO:0000259" key="2">
    <source>
        <dbReference type="SMART" id="SM00867"/>
    </source>
</evidence>
<feature type="domain" description="Lipid/polyisoprenoid-binding YceI-like" evidence="2">
    <location>
        <begin position="41"/>
        <end position="217"/>
    </location>
</feature>
<dbReference type="RefSeq" id="WP_113988580.1">
    <property type="nucleotide sequence ID" value="NZ_QLST01000005.1"/>
</dbReference>
<comment type="caution">
    <text evidence="3">The sequence shown here is derived from an EMBL/GenBank/DDBJ whole genome shotgun (WGS) entry which is preliminary data.</text>
</comment>
<reference evidence="3 4" key="1">
    <citation type="submission" date="2018-06" db="EMBL/GenBank/DDBJ databases">
        <title>Flavobacterium tibetense sp. nov., isolated from a wetland YonghuCo on Tibetan Plateau.</title>
        <authorList>
            <person name="Xing P."/>
            <person name="Phurbu D."/>
            <person name="Lu H."/>
        </authorList>
    </citation>
    <scope>NUCLEOTIDE SEQUENCE [LARGE SCALE GENOMIC DNA]</scope>
    <source>
        <strain evidence="3 4">YH5</strain>
    </source>
</reference>
<evidence type="ECO:0000313" key="3">
    <source>
        <dbReference type="EMBL" id="RBA28778.1"/>
    </source>
</evidence>
<accession>A0A365P2Q1</accession>
<dbReference type="Gene3D" id="2.40.128.110">
    <property type="entry name" value="Lipid/polyisoprenoid-binding, YceI-like"/>
    <property type="match status" value="1"/>
</dbReference>
<dbReference type="SUPFAM" id="SSF101874">
    <property type="entry name" value="YceI-like"/>
    <property type="match status" value="1"/>
</dbReference>
<dbReference type="PROSITE" id="PS51257">
    <property type="entry name" value="PROKAR_LIPOPROTEIN"/>
    <property type="match status" value="1"/>
</dbReference>
<gene>
    <name evidence="3" type="ORF">DPN68_05145</name>
</gene>
<proteinExistence type="predicted"/>
<dbReference type="PANTHER" id="PTHR34406">
    <property type="entry name" value="PROTEIN YCEI"/>
    <property type="match status" value="1"/>
</dbReference>
<feature type="chain" id="PRO_5016891503" evidence="1">
    <location>
        <begin position="21"/>
        <end position="218"/>
    </location>
</feature>
<dbReference type="SMART" id="SM00867">
    <property type="entry name" value="YceI"/>
    <property type="match status" value="1"/>
</dbReference>
<dbReference type="EMBL" id="QLST01000005">
    <property type="protein sequence ID" value="RBA28778.1"/>
    <property type="molecule type" value="Genomic_DNA"/>
</dbReference>
<name>A0A365P2Q1_9FLAO</name>
<dbReference type="InterPro" id="IPR007372">
    <property type="entry name" value="Lipid/polyisoprenoid-bd_YceI"/>
</dbReference>
<dbReference type="OrthoDB" id="951410at2"/>
<dbReference type="Proteomes" id="UP000253319">
    <property type="component" value="Unassembled WGS sequence"/>
</dbReference>
<feature type="signal peptide" evidence="1">
    <location>
        <begin position="1"/>
        <end position="20"/>
    </location>
</feature>